<dbReference type="Pfam" id="PF13976">
    <property type="entry name" value="gag_pre-integrs"/>
    <property type="match status" value="1"/>
</dbReference>
<evidence type="ECO:0008006" key="6">
    <source>
        <dbReference type="Google" id="ProtNLM"/>
    </source>
</evidence>
<feature type="region of interest" description="Disordered" evidence="1">
    <location>
        <begin position="171"/>
        <end position="221"/>
    </location>
</feature>
<dbReference type="InterPro" id="IPR054722">
    <property type="entry name" value="PolX-like_BBD"/>
</dbReference>
<feature type="region of interest" description="Disordered" evidence="1">
    <location>
        <begin position="23"/>
        <end position="71"/>
    </location>
</feature>
<evidence type="ECO:0000256" key="1">
    <source>
        <dbReference type="SAM" id="MobiDB-lite"/>
    </source>
</evidence>
<feature type="region of interest" description="Disordered" evidence="1">
    <location>
        <begin position="380"/>
        <end position="457"/>
    </location>
</feature>
<feature type="domain" description="Retrovirus-related Pol polyprotein from transposon TNT 1-94-like beta-barrel" evidence="3">
    <location>
        <begin position="260"/>
        <end position="338"/>
    </location>
</feature>
<protein>
    <recommendedName>
        <fullName evidence="6">GAG-pre-integrase domain-containing protein</fullName>
    </recommendedName>
</protein>
<dbReference type="AlphaFoldDB" id="A0AAV9JNG2"/>
<dbReference type="Pfam" id="PF22936">
    <property type="entry name" value="Pol_BBD"/>
    <property type="match status" value="1"/>
</dbReference>
<evidence type="ECO:0000259" key="3">
    <source>
        <dbReference type="Pfam" id="PF22936"/>
    </source>
</evidence>
<sequence length="539" mass="58548">MLSGSDALPRTIPSLHAQLLGEESQLKASGKLKIQKKGADTGSKGKDKDKDKDTEGGHHCNSESKDKPPEVKQFRKQVTLATIDTDDLAEAENALKKKKKQVLCMAYTPDRDKFAADIAAALNTSHTPKVDPVISSSLTALVACTECDTIGFHITEDHEFAMEYIKIRNDAKANERKSATPSRRSKLKSDKASRTDHTATSGTSLPLILTESSANPSLQAPTRASLRGTAGAEDGGQWGSVNDLLERLLRVFSGAKIKQSGANICIVNDKKWFKEFRALDFTIGTADEDVQIRVEGGGTIELPLCVDGEETVDLVLTTVAYAPNARCNILSLSWIDEKEDDMIGIALLIDGLYHVQVASSINPQMNKEDEEPVAIMARDNANNDNSSASELGEESDFEEEAGNEPNDAKHEEDADTSYKEDVEPSDDDSTSGEEDSDNDSSEEAMDVPEGVVPPKVVPIPHFDENPVWIWHRKLGHLGLGNMRKLLKMSIGIPITDKQIKAMLGAICPICAVAKATKRVPKEPATRRAKDLGVLIHADS</sequence>
<evidence type="ECO:0000313" key="5">
    <source>
        <dbReference type="Proteomes" id="UP001324427"/>
    </source>
</evidence>
<feature type="compositionally biased region" description="Basic and acidic residues" evidence="1">
    <location>
        <begin position="187"/>
        <end position="197"/>
    </location>
</feature>
<name>A0AAV9JNG2_9PEZI</name>
<feature type="compositionally biased region" description="Low complexity" evidence="1">
    <location>
        <begin position="447"/>
        <end position="457"/>
    </location>
</feature>
<accession>A0AAV9JNG2</accession>
<reference evidence="4 5" key="1">
    <citation type="submission" date="2021-11" db="EMBL/GenBank/DDBJ databases">
        <title>Black yeast isolated from Biological Soil Crust.</title>
        <authorList>
            <person name="Kurbessoian T."/>
        </authorList>
    </citation>
    <scope>NUCLEOTIDE SEQUENCE [LARGE SCALE GENOMIC DNA]</scope>
    <source>
        <strain evidence="4 5">CCFEE 5522</strain>
    </source>
</reference>
<feature type="domain" description="GAG-pre-integrase" evidence="2">
    <location>
        <begin position="464"/>
        <end position="514"/>
    </location>
</feature>
<feature type="compositionally biased region" description="Polar residues" evidence="1">
    <location>
        <begin position="198"/>
        <end position="221"/>
    </location>
</feature>
<gene>
    <name evidence="4" type="ORF">LTR36_001636</name>
</gene>
<evidence type="ECO:0000259" key="2">
    <source>
        <dbReference type="Pfam" id="PF13976"/>
    </source>
</evidence>
<feature type="compositionally biased region" description="Basic and acidic residues" evidence="1">
    <location>
        <begin position="37"/>
        <end position="71"/>
    </location>
</feature>
<dbReference type="Proteomes" id="UP001324427">
    <property type="component" value="Unassembled WGS sequence"/>
</dbReference>
<feature type="compositionally biased region" description="Acidic residues" evidence="1">
    <location>
        <begin position="423"/>
        <end position="446"/>
    </location>
</feature>
<organism evidence="4 5">
    <name type="scientific">Oleoguttula mirabilis</name>
    <dbReference type="NCBI Taxonomy" id="1507867"/>
    <lineage>
        <taxon>Eukaryota</taxon>
        <taxon>Fungi</taxon>
        <taxon>Dikarya</taxon>
        <taxon>Ascomycota</taxon>
        <taxon>Pezizomycotina</taxon>
        <taxon>Dothideomycetes</taxon>
        <taxon>Dothideomycetidae</taxon>
        <taxon>Mycosphaerellales</taxon>
        <taxon>Teratosphaeriaceae</taxon>
        <taxon>Oleoguttula</taxon>
    </lineage>
</organism>
<dbReference type="InterPro" id="IPR025724">
    <property type="entry name" value="GAG-pre-integrase_dom"/>
</dbReference>
<feature type="compositionally biased region" description="Low complexity" evidence="1">
    <location>
        <begin position="380"/>
        <end position="390"/>
    </location>
</feature>
<feature type="compositionally biased region" description="Acidic residues" evidence="1">
    <location>
        <begin position="391"/>
        <end position="402"/>
    </location>
</feature>
<proteinExistence type="predicted"/>
<dbReference type="EMBL" id="JAVFHQ010000013">
    <property type="protein sequence ID" value="KAK4546904.1"/>
    <property type="molecule type" value="Genomic_DNA"/>
</dbReference>
<feature type="compositionally biased region" description="Basic and acidic residues" evidence="1">
    <location>
        <begin position="406"/>
        <end position="422"/>
    </location>
</feature>
<comment type="caution">
    <text evidence="4">The sequence shown here is derived from an EMBL/GenBank/DDBJ whole genome shotgun (WGS) entry which is preliminary data.</text>
</comment>
<keyword evidence="5" id="KW-1185">Reference proteome</keyword>
<evidence type="ECO:0000313" key="4">
    <source>
        <dbReference type="EMBL" id="KAK4546904.1"/>
    </source>
</evidence>